<dbReference type="InterPro" id="IPR033121">
    <property type="entry name" value="PEPTIDASE_A1"/>
</dbReference>
<keyword evidence="2" id="KW-1133">Transmembrane helix</keyword>
<keyword evidence="2" id="KW-0472">Membrane</keyword>
<dbReference type="Pfam" id="PF00026">
    <property type="entry name" value="Asp"/>
    <property type="match status" value="1"/>
</dbReference>
<feature type="domain" description="Peptidase A1" evidence="4">
    <location>
        <begin position="45"/>
        <end position="410"/>
    </location>
</feature>
<dbReference type="PROSITE" id="PS51767">
    <property type="entry name" value="PEPTIDASE_A1"/>
    <property type="match status" value="1"/>
</dbReference>
<dbReference type="PANTHER" id="PTHR16861">
    <property type="entry name" value="GLYCOPROTEIN 38"/>
    <property type="match status" value="1"/>
</dbReference>
<sequence length="558" mass="60740">MAATGFLWRALVVWLLSQPGLAYVEMSWNKSHFFGPDGPWQVITLGIQLNRTTEIRTINLLPSDNLGYTYIPTAELCALEGTNEYCGIGGVTEYPSNFTNTVHWANRDDFYVSGTVSTVMVNSATQRASNVTVIPMTDATNTHMKYPTGDVPGAEIGFFYKGGSGSNSLCPDVGCDFTRSLYNSDQISSVSYGMHLGSVDLGQRGSLVLGGYDRSRIAGPFLSAIQGSLNSYNTFDPNSFRLQDISIAVETGGSPFTFSNKTGLLASEWSSSSSPVPVILDSSTAYIGLPQNAATEIASSLPVTLNESTGYYLWNTSDPSYSQITTSAAYLGFSFTGASSNESSSITIKVPFRLLNLTLEPRASGLETAVPYFPIRVLERSSYEFYNFGRAFLQAAFMVEEFSSNSTWMTQAPGPGGRDADIADLEEGVSLPSASLDDDAFRESWEGYWTPLSGDKRNQQDGGDGELSGGTIAGIVVGVIAGVVLVLVAVFFYARRRRRSQHQHRLTTPQENKMPPVELQDTMRRVEIEGSERYEVPTKLDARHEPLEPQELPGSLAK</sequence>
<evidence type="ECO:0000256" key="1">
    <source>
        <dbReference type="SAM" id="MobiDB-lite"/>
    </source>
</evidence>
<protein>
    <recommendedName>
        <fullName evidence="4">Peptidase A1 domain-containing protein</fullName>
    </recommendedName>
</protein>
<evidence type="ECO:0000256" key="3">
    <source>
        <dbReference type="SAM" id="SignalP"/>
    </source>
</evidence>
<dbReference type="InterPro" id="IPR021109">
    <property type="entry name" value="Peptidase_aspartic_dom_sf"/>
</dbReference>
<gene>
    <name evidence="5" type="ORF">PRZ48_013037</name>
</gene>
<keyword evidence="3" id="KW-0732">Signal</keyword>
<dbReference type="Proteomes" id="UP001305779">
    <property type="component" value="Unassembled WGS sequence"/>
</dbReference>
<dbReference type="PANTHER" id="PTHR16861:SF4">
    <property type="entry name" value="SH3 DOMAIN PROTEIN (AFU_ORTHOLOGUE AFUA_1G13610)"/>
    <property type="match status" value="1"/>
</dbReference>
<evidence type="ECO:0000256" key="2">
    <source>
        <dbReference type="SAM" id="Phobius"/>
    </source>
</evidence>
<feature type="chain" id="PRO_5046380283" description="Peptidase A1 domain-containing protein" evidence="3">
    <location>
        <begin position="23"/>
        <end position="558"/>
    </location>
</feature>
<dbReference type="EMBL" id="JAXOVC010000011">
    <property type="protein sequence ID" value="KAK4495769.1"/>
    <property type="molecule type" value="Genomic_DNA"/>
</dbReference>
<feature type="region of interest" description="Disordered" evidence="1">
    <location>
        <begin position="528"/>
        <end position="558"/>
    </location>
</feature>
<accession>A0ABR0E2W8</accession>
<keyword evidence="6" id="KW-1185">Reference proteome</keyword>
<comment type="caution">
    <text evidence="5">The sequence shown here is derived from an EMBL/GenBank/DDBJ whole genome shotgun (WGS) entry which is preliminary data.</text>
</comment>
<organism evidence="5 6">
    <name type="scientific">Zasmidium cellare</name>
    <name type="common">Wine cellar mold</name>
    <name type="synonym">Racodium cellare</name>
    <dbReference type="NCBI Taxonomy" id="395010"/>
    <lineage>
        <taxon>Eukaryota</taxon>
        <taxon>Fungi</taxon>
        <taxon>Dikarya</taxon>
        <taxon>Ascomycota</taxon>
        <taxon>Pezizomycotina</taxon>
        <taxon>Dothideomycetes</taxon>
        <taxon>Dothideomycetidae</taxon>
        <taxon>Mycosphaerellales</taxon>
        <taxon>Mycosphaerellaceae</taxon>
        <taxon>Zasmidium</taxon>
    </lineage>
</organism>
<reference evidence="5 6" key="1">
    <citation type="journal article" date="2023" name="G3 (Bethesda)">
        <title>A chromosome-level genome assembly of Zasmidium syzygii isolated from banana leaves.</title>
        <authorList>
            <person name="van Westerhoven A.C."/>
            <person name="Mehrabi R."/>
            <person name="Talebi R."/>
            <person name="Steentjes M.B.F."/>
            <person name="Corcolon B."/>
            <person name="Chong P.A."/>
            <person name="Kema G.H.J."/>
            <person name="Seidl M.F."/>
        </authorList>
    </citation>
    <scope>NUCLEOTIDE SEQUENCE [LARGE SCALE GENOMIC DNA]</scope>
    <source>
        <strain evidence="5 6">P124</strain>
    </source>
</reference>
<keyword evidence="2" id="KW-0812">Transmembrane</keyword>
<feature type="signal peptide" evidence="3">
    <location>
        <begin position="1"/>
        <end position="22"/>
    </location>
</feature>
<feature type="transmembrane region" description="Helical" evidence="2">
    <location>
        <begin position="472"/>
        <end position="494"/>
    </location>
</feature>
<proteinExistence type="predicted"/>
<feature type="region of interest" description="Disordered" evidence="1">
    <location>
        <begin position="501"/>
        <end position="520"/>
    </location>
</feature>
<evidence type="ECO:0000313" key="6">
    <source>
        <dbReference type="Proteomes" id="UP001305779"/>
    </source>
</evidence>
<dbReference type="SUPFAM" id="SSF50630">
    <property type="entry name" value="Acid proteases"/>
    <property type="match status" value="1"/>
</dbReference>
<name>A0ABR0E2W8_ZASCE</name>
<feature type="compositionally biased region" description="Basic and acidic residues" evidence="1">
    <location>
        <begin position="528"/>
        <end position="547"/>
    </location>
</feature>
<dbReference type="Gene3D" id="2.40.70.10">
    <property type="entry name" value="Acid Proteases"/>
    <property type="match status" value="1"/>
</dbReference>
<evidence type="ECO:0000313" key="5">
    <source>
        <dbReference type="EMBL" id="KAK4495769.1"/>
    </source>
</evidence>
<evidence type="ECO:0000259" key="4">
    <source>
        <dbReference type="PROSITE" id="PS51767"/>
    </source>
</evidence>